<comment type="similarity">
    <text evidence="4">Belongs to the HAD-like hydrolase superfamily. MasA/MtnC family.</text>
</comment>
<dbReference type="AlphaFoldDB" id="A0AAN1QNC8"/>
<keyword evidence="4" id="KW-0460">Magnesium</keyword>
<comment type="cofactor">
    <cofactor evidence="4">
        <name>Mg(2+)</name>
        <dbReference type="ChEBI" id="CHEBI:18420"/>
    </cofactor>
    <text evidence="4">Binds 1 Mg(2+) ion per subunit.</text>
</comment>
<comment type="catalytic activity">
    <reaction evidence="4">
        <text>5-methylsulfanyl-2,3-dioxopentyl phosphate + H2O = 1,2-dihydroxy-5-(methylsulfanyl)pent-1-en-3-one + phosphate</text>
        <dbReference type="Rhea" id="RHEA:21700"/>
        <dbReference type="ChEBI" id="CHEBI:15377"/>
        <dbReference type="ChEBI" id="CHEBI:43474"/>
        <dbReference type="ChEBI" id="CHEBI:49252"/>
        <dbReference type="ChEBI" id="CHEBI:58828"/>
        <dbReference type="EC" id="3.1.3.77"/>
    </reaction>
</comment>
<dbReference type="PANTHER" id="PTHR20371">
    <property type="entry name" value="ENOLASE-PHOSPHATASE E1"/>
    <property type="match status" value="1"/>
</dbReference>
<dbReference type="EMBL" id="CP030139">
    <property type="protein sequence ID" value="AZB72556.1"/>
    <property type="molecule type" value="Genomic_DNA"/>
</dbReference>
<dbReference type="GO" id="GO:0000287">
    <property type="term" value="F:magnesium ion binding"/>
    <property type="evidence" value="ECO:0007669"/>
    <property type="project" value="UniProtKB-UniRule"/>
</dbReference>
<protein>
    <recommendedName>
        <fullName evidence="4">Enolase-phosphatase E1</fullName>
        <ecNumber evidence="4">3.1.3.77</ecNumber>
    </recommendedName>
    <alternativeName>
        <fullName evidence="4">2,3-diketo-5-methylthio-1-phosphopentane phosphatase</fullName>
    </alternativeName>
</protein>
<reference evidence="5 6" key="1">
    <citation type="journal article" date="2018" name="Sci. Rep.">
        <title>Genome Features and Biochemical Characteristics of a Robust, Fast Growing and Naturally Transformable Cyanobacterium Synechococcus elongatus PCC 11801 Isolated from India.</title>
        <authorList>
            <person name="Jaiswal D."/>
            <person name="Sengupta A."/>
            <person name="Sohoni S."/>
            <person name="Sengupta S."/>
            <person name="Phadnavis A.G."/>
            <person name="Pakrasi H.B."/>
            <person name="Wangikar P.P."/>
        </authorList>
    </citation>
    <scope>NUCLEOTIDE SEQUENCE [LARGE SCALE GENOMIC DNA]</scope>
    <source>
        <strain evidence="5 6">PCC 11801</strain>
    </source>
</reference>
<evidence type="ECO:0000256" key="1">
    <source>
        <dbReference type="ARBA" id="ARBA00022605"/>
    </source>
</evidence>
<keyword evidence="3 4" id="KW-0486">Methionine biosynthesis</keyword>
<dbReference type="SUPFAM" id="SSF56784">
    <property type="entry name" value="HAD-like"/>
    <property type="match status" value="1"/>
</dbReference>
<organism evidence="5 6">
    <name type="scientific">Synechococcus elongatus PCC 11801</name>
    <dbReference type="NCBI Taxonomy" id="2219813"/>
    <lineage>
        <taxon>Bacteria</taxon>
        <taxon>Bacillati</taxon>
        <taxon>Cyanobacteriota</taxon>
        <taxon>Cyanophyceae</taxon>
        <taxon>Synechococcales</taxon>
        <taxon>Synechococcaceae</taxon>
        <taxon>Synechococcus</taxon>
    </lineage>
</organism>
<evidence type="ECO:0000313" key="6">
    <source>
        <dbReference type="Proteomes" id="UP000267249"/>
    </source>
</evidence>
<comment type="subunit">
    <text evidence="4">Monomer.</text>
</comment>
<keyword evidence="2 4" id="KW-0378">Hydrolase</keyword>
<dbReference type="HAMAP" id="MF_01681">
    <property type="entry name" value="Salvage_MtnC"/>
    <property type="match status" value="1"/>
</dbReference>
<dbReference type="Gene3D" id="3.40.50.1000">
    <property type="entry name" value="HAD superfamily/HAD-like"/>
    <property type="match status" value="1"/>
</dbReference>
<dbReference type="SFLD" id="SFLDS00003">
    <property type="entry name" value="Haloacid_Dehalogenase"/>
    <property type="match status" value="1"/>
</dbReference>
<dbReference type="GO" id="GO:0019509">
    <property type="term" value="P:L-methionine salvage from methylthioadenosine"/>
    <property type="evidence" value="ECO:0007669"/>
    <property type="project" value="UniProtKB-UniRule"/>
</dbReference>
<dbReference type="InterPro" id="IPR023943">
    <property type="entry name" value="Enolase-ppase_E1"/>
</dbReference>
<comment type="pathway">
    <text evidence="4">Amino-acid biosynthesis; L-methionine biosynthesis via salvage pathway; L-methionine from S-methyl-5-thio-alpha-D-ribose 1-phosphate: step 4/6.</text>
</comment>
<dbReference type="RefSeq" id="WP_208672647.1">
    <property type="nucleotide sequence ID" value="NZ_CP030139.2"/>
</dbReference>
<name>A0AAN1QNC8_SYNEL</name>
<evidence type="ECO:0000256" key="4">
    <source>
        <dbReference type="HAMAP-Rule" id="MF_01681"/>
    </source>
</evidence>
<dbReference type="InterPro" id="IPR023214">
    <property type="entry name" value="HAD_sf"/>
</dbReference>
<dbReference type="Proteomes" id="UP000267249">
    <property type="component" value="Chromosome"/>
</dbReference>
<evidence type="ECO:0000313" key="5">
    <source>
        <dbReference type="EMBL" id="AZB72556.1"/>
    </source>
</evidence>
<evidence type="ECO:0000256" key="2">
    <source>
        <dbReference type="ARBA" id="ARBA00022801"/>
    </source>
</evidence>
<dbReference type="NCBIfam" id="TIGR01549">
    <property type="entry name" value="HAD-SF-IA-v1"/>
    <property type="match status" value="1"/>
</dbReference>
<dbReference type="SFLD" id="SFLDG01129">
    <property type="entry name" value="C1.5:_HAD__Beta-PGM__Phosphata"/>
    <property type="match status" value="1"/>
</dbReference>
<dbReference type="Pfam" id="PF00702">
    <property type="entry name" value="Hydrolase"/>
    <property type="match status" value="1"/>
</dbReference>
<dbReference type="SFLD" id="SFLDF00044">
    <property type="entry name" value="enolase-phosphatase"/>
    <property type="match status" value="1"/>
</dbReference>
<dbReference type="InterPro" id="IPR006439">
    <property type="entry name" value="HAD-SF_hydro_IA"/>
</dbReference>
<comment type="function">
    <text evidence="4">Bifunctional enzyme that catalyzes the enolization of 2,3-diketo-5-methylthiopentyl-1-phosphate (DK-MTP-1-P) into the intermediate 2-hydroxy-3-keto-5-methylthiopentenyl-1-phosphate (HK-MTPenyl-1-P), which is then dephosphorylated to form the acireductone 1,2-dihydroxy-3-keto-5-methylthiopentene (DHK-MTPene).</text>
</comment>
<dbReference type="InterPro" id="IPR036412">
    <property type="entry name" value="HAD-like_sf"/>
</dbReference>
<evidence type="ECO:0000256" key="3">
    <source>
        <dbReference type="ARBA" id="ARBA00023167"/>
    </source>
</evidence>
<dbReference type="CDD" id="cd01629">
    <property type="entry name" value="HAD_EP"/>
    <property type="match status" value="1"/>
</dbReference>
<comment type="pathway">
    <text evidence="4">Amino-acid biosynthesis; L-methionine biosynthesis via salvage pathway; L-methionine from S-methyl-5-thio-alpha-D-ribose 1-phosphate: step 3/6.</text>
</comment>
<keyword evidence="4" id="KW-0479">Metal-binding</keyword>
<dbReference type="SFLD" id="SFLDG01133">
    <property type="entry name" value="C1.5.4:_Enolase-phosphatase_Li"/>
    <property type="match status" value="1"/>
</dbReference>
<dbReference type="PANTHER" id="PTHR20371:SF1">
    <property type="entry name" value="ENOLASE-PHOSPHATASE E1"/>
    <property type="match status" value="1"/>
</dbReference>
<dbReference type="GO" id="GO:0043715">
    <property type="term" value="F:2,3-diketo-5-methylthiopentyl-1-phosphate enolase activity"/>
    <property type="evidence" value="ECO:0007669"/>
    <property type="project" value="UniProtKB-UniRule"/>
</dbReference>
<keyword evidence="1 4" id="KW-0028">Amino-acid biosynthesis</keyword>
<accession>A0AAN1QNC8</accession>
<dbReference type="FunFam" id="3.40.50.1000:FF:000079">
    <property type="entry name" value="Enolase-phosphatase E1"/>
    <property type="match status" value="1"/>
</dbReference>
<dbReference type="NCBIfam" id="TIGR01691">
    <property type="entry name" value="enolase-ppase"/>
    <property type="match status" value="1"/>
</dbReference>
<dbReference type="Gene3D" id="1.10.720.60">
    <property type="match status" value="1"/>
</dbReference>
<gene>
    <name evidence="4 5" type="primary">mtnC</name>
    <name evidence="5" type="ORF">DOP62_07350</name>
</gene>
<sequence length="238" mass="25810">MPLPADVTTLLLDIEGTTTPVDFVFKMLFPYARDRVADFLATHGTNPEVQADLELLRQEYAQETAAGVPAWTGEDAIAAVPYIHWLIDSDRKSTGLKSLQGKIWQQGYASGEIKGQLFADVVPAFQRWQAAGLAIAIFSSGSVQAQKLLFGYSEAGDLRTYLSGYFDTRTGPKREATSYTAIAAQLGQAPQQILFVSDLPAELEAAAAAGFQTRLSVRPGNASVEIGDWLPIHNFDAL</sequence>
<proteinExistence type="inferred from homology"/>
<dbReference type="GO" id="GO:0043874">
    <property type="term" value="F:acireductone synthase activity"/>
    <property type="evidence" value="ECO:0007669"/>
    <property type="project" value="UniProtKB-EC"/>
</dbReference>
<dbReference type="EC" id="3.1.3.77" evidence="4"/>
<dbReference type="GO" id="GO:0043716">
    <property type="term" value="F:2-hydroxy-3-keto-5-methylthiopentenyl-1-phosphate phosphatase activity"/>
    <property type="evidence" value="ECO:0007669"/>
    <property type="project" value="UniProtKB-UniRule"/>
</dbReference>